<dbReference type="InterPro" id="IPR011711">
    <property type="entry name" value="GntR_C"/>
</dbReference>
<feature type="compositionally biased region" description="Basic and acidic residues" evidence="4">
    <location>
        <begin position="7"/>
        <end position="20"/>
    </location>
</feature>
<feature type="region of interest" description="Disordered" evidence="4">
    <location>
        <begin position="1"/>
        <end position="33"/>
    </location>
</feature>
<dbReference type="EMBL" id="AMRM01000023">
    <property type="protein sequence ID" value="EKF17475.1"/>
    <property type="molecule type" value="Genomic_DNA"/>
</dbReference>
<dbReference type="GO" id="GO:0003677">
    <property type="term" value="F:DNA binding"/>
    <property type="evidence" value="ECO:0007669"/>
    <property type="project" value="UniProtKB-KW"/>
</dbReference>
<comment type="caution">
    <text evidence="6">The sequence shown here is derived from an EMBL/GenBank/DDBJ whole genome shotgun (WGS) entry which is preliminary data.</text>
</comment>
<evidence type="ECO:0000256" key="2">
    <source>
        <dbReference type="ARBA" id="ARBA00023125"/>
    </source>
</evidence>
<dbReference type="Gene3D" id="1.20.120.530">
    <property type="entry name" value="GntR ligand-binding domain-like"/>
    <property type="match status" value="1"/>
</dbReference>
<protein>
    <submittedName>
        <fullName evidence="6">GntR family transcriptional regulator</fullName>
    </submittedName>
</protein>
<dbReference type="Pfam" id="PF07729">
    <property type="entry name" value="FCD"/>
    <property type="match status" value="1"/>
</dbReference>
<organism evidence="6 7">
    <name type="scientific">Nitratireductor pacificus pht-3B</name>
    <dbReference type="NCBI Taxonomy" id="391937"/>
    <lineage>
        <taxon>Bacteria</taxon>
        <taxon>Pseudomonadati</taxon>
        <taxon>Pseudomonadota</taxon>
        <taxon>Alphaproteobacteria</taxon>
        <taxon>Hyphomicrobiales</taxon>
        <taxon>Phyllobacteriaceae</taxon>
        <taxon>Nitratireductor</taxon>
    </lineage>
</organism>
<dbReference type="InterPro" id="IPR000524">
    <property type="entry name" value="Tscrpt_reg_HTH_GntR"/>
</dbReference>
<proteinExistence type="predicted"/>
<dbReference type="Pfam" id="PF00392">
    <property type="entry name" value="GntR"/>
    <property type="match status" value="1"/>
</dbReference>
<dbReference type="GO" id="GO:0003700">
    <property type="term" value="F:DNA-binding transcription factor activity"/>
    <property type="evidence" value="ECO:0007669"/>
    <property type="project" value="InterPro"/>
</dbReference>
<dbReference type="RefSeq" id="WP_008598457.1">
    <property type="nucleotide sequence ID" value="NZ_AMRM01000023.1"/>
</dbReference>
<dbReference type="PATRIC" id="fig|391937.3.peg.3624"/>
<reference evidence="6 7" key="1">
    <citation type="journal article" date="2012" name="J. Bacteriol.">
        <title>Genome Sequence of Nitratireductor pacificus Type Strain pht-3B.</title>
        <authorList>
            <person name="Lai Q."/>
            <person name="Li G."/>
            <person name="Shao Z."/>
        </authorList>
    </citation>
    <scope>NUCLEOTIDE SEQUENCE [LARGE SCALE GENOMIC DNA]</scope>
    <source>
        <strain evidence="7">pht-3B</strain>
    </source>
</reference>
<dbReference type="PROSITE" id="PS50949">
    <property type="entry name" value="HTH_GNTR"/>
    <property type="match status" value="1"/>
</dbReference>
<name>K2M8W8_9HYPH</name>
<sequence>MNEEFAEGERMPVKKVERSGTDGNPGEKPPRGHVHEQVLRYMRRGLMVGAFLPGQVMSLRKLAAGLGTSPMPVREVLSRLVAASALEETKGGSVRVPRLGPEKLSDLFAVREMLEGMAVELAAAKATPALIDELAEVNKHLLIAIEKRDILNCLSLNQKFHFTLYEASGSEVLMPLIESLWLQFGPTMYMSLLIPSMPWNASDHEIILNALRENNVAAAKKGCVHDIRTTGKALLSVAGSQGIELPFANGLELQFDS</sequence>
<dbReference type="Proteomes" id="UP000006786">
    <property type="component" value="Unassembled WGS sequence"/>
</dbReference>
<keyword evidence="2" id="KW-0238">DNA-binding</keyword>
<evidence type="ECO:0000256" key="1">
    <source>
        <dbReference type="ARBA" id="ARBA00023015"/>
    </source>
</evidence>
<evidence type="ECO:0000313" key="6">
    <source>
        <dbReference type="EMBL" id="EKF17475.1"/>
    </source>
</evidence>
<dbReference type="InterPro" id="IPR008920">
    <property type="entry name" value="TF_FadR/GntR_C"/>
</dbReference>
<keyword evidence="3" id="KW-0804">Transcription</keyword>
<dbReference type="eggNOG" id="COG1802">
    <property type="taxonomic scope" value="Bacteria"/>
</dbReference>
<evidence type="ECO:0000259" key="5">
    <source>
        <dbReference type="PROSITE" id="PS50949"/>
    </source>
</evidence>
<gene>
    <name evidence="6" type="ORF">NA2_17631</name>
</gene>
<dbReference type="SUPFAM" id="SSF48008">
    <property type="entry name" value="GntR ligand-binding domain-like"/>
    <property type="match status" value="1"/>
</dbReference>
<feature type="domain" description="HTH gntR-type" evidence="5">
    <location>
        <begin position="32"/>
        <end position="99"/>
    </location>
</feature>
<dbReference type="SUPFAM" id="SSF46785">
    <property type="entry name" value="Winged helix' DNA-binding domain"/>
    <property type="match status" value="1"/>
</dbReference>
<evidence type="ECO:0000256" key="3">
    <source>
        <dbReference type="ARBA" id="ARBA00023163"/>
    </source>
</evidence>
<keyword evidence="1" id="KW-0805">Transcription regulation</keyword>
<dbReference type="InterPro" id="IPR036390">
    <property type="entry name" value="WH_DNA-bd_sf"/>
</dbReference>
<evidence type="ECO:0000256" key="4">
    <source>
        <dbReference type="SAM" id="MobiDB-lite"/>
    </source>
</evidence>
<dbReference type="Gene3D" id="1.10.10.10">
    <property type="entry name" value="Winged helix-like DNA-binding domain superfamily/Winged helix DNA-binding domain"/>
    <property type="match status" value="1"/>
</dbReference>
<dbReference type="PANTHER" id="PTHR43537">
    <property type="entry name" value="TRANSCRIPTIONAL REGULATOR, GNTR FAMILY"/>
    <property type="match status" value="1"/>
</dbReference>
<evidence type="ECO:0000313" key="7">
    <source>
        <dbReference type="Proteomes" id="UP000006786"/>
    </source>
</evidence>
<dbReference type="SMART" id="SM00895">
    <property type="entry name" value="FCD"/>
    <property type="match status" value="1"/>
</dbReference>
<dbReference type="InterPro" id="IPR036388">
    <property type="entry name" value="WH-like_DNA-bd_sf"/>
</dbReference>
<dbReference type="PANTHER" id="PTHR43537:SF39">
    <property type="entry name" value="HTH-TYPE TRANSCRIPTIONAL REGULATOR MCBR"/>
    <property type="match status" value="1"/>
</dbReference>
<accession>K2M8W8</accession>
<dbReference type="AlphaFoldDB" id="K2M8W8"/>
<keyword evidence="7" id="KW-1185">Reference proteome</keyword>
<dbReference type="STRING" id="391937.NA2_17631"/>